<evidence type="ECO:0000259" key="12">
    <source>
        <dbReference type="PROSITE" id="PS51645"/>
    </source>
</evidence>
<dbReference type="EC" id="4.1.99.3" evidence="2"/>
<accession>A0A7W9ZI44</accession>
<evidence type="ECO:0000313" key="14">
    <source>
        <dbReference type="Proteomes" id="UP000544872"/>
    </source>
</evidence>
<feature type="binding site" evidence="8">
    <location>
        <position position="271"/>
    </location>
    <ligand>
        <name>FAD</name>
        <dbReference type="ChEBI" id="CHEBI:57692"/>
    </ligand>
</feature>
<dbReference type="Gene3D" id="1.25.40.80">
    <property type="match status" value="1"/>
</dbReference>
<keyword evidence="6 10" id="KW-0157">Chromophore</keyword>
<dbReference type="EMBL" id="JACIIX010000015">
    <property type="protein sequence ID" value="MBB6211913.1"/>
    <property type="molecule type" value="Genomic_DNA"/>
</dbReference>
<dbReference type="SUPFAM" id="SSF48173">
    <property type="entry name" value="Cryptochrome/photolyase FAD-binding domain"/>
    <property type="match status" value="1"/>
</dbReference>
<organism evidence="13 14">
    <name type="scientific">Novispirillum itersonii</name>
    <name type="common">Aquaspirillum itersonii</name>
    <dbReference type="NCBI Taxonomy" id="189"/>
    <lineage>
        <taxon>Bacteria</taxon>
        <taxon>Pseudomonadati</taxon>
        <taxon>Pseudomonadota</taxon>
        <taxon>Alphaproteobacteria</taxon>
        <taxon>Rhodospirillales</taxon>
        <taxon>Novispirillaceae</taxon>
        <taxon>Novispirillum</taxon>
    </lineage>
</organism>
<feature type="site" description="Electron transfer via tryptophanyl radical" evidence="9">
    <location>
        <position position="305"/>
    </location>
</feature>
<dbReference type="InterPro" id="IPR005101">
    <property type="entry name" value="Cryptochr/Photolyase_FAD-bd"/>
</dbReference>
<dbReference type="GO" id="GO:0071949">
    <property type="term" value="F:FAD binding"/>
    <property type="evidence" value="ECO:0007669"/>
    <property type="project" value="TreeGrafter"/>
</dbReference>
<dbReference type="InterPro" id="IPR002081">
    <property type="entry name" value="Cryptochrome/DNA_photolyase_1"/>
</dbReference>
<feature type="site" description="Electron transfer via tryptophanyl radical" evidence="9">
    <location>
        <position position="358"/>
    </location>
</feature>
<feature type="domain" description="Photolyase/cryptochrome alpha/beta" evidence="12">
    <location>
        <begin position="5"/>
        <end position="132"/>
    </location>
</feature>
<dbReference type="InterPro" id="IPR018394">
    <property type="entry name" value="DNA_photolyase_1_CS_C"/>
</dbReference>
<keyword evidence="14" id="KW-1185">Reference proteome</keyword>
<feature type="region of interest" description="Disordered" evidence="11">
    <location>
        <begin position="159"/>
        <end position="178"/>
    </location>
</feature>
<protein>
    <recommendedName>
        <fullName evidence="3">Deoxyribodipyrimidine photo-lyase</fullName>
        <ecNumber evidence="2">4.1.99.3</ecNumber>
    </recommendedName>
</protein>
<dbReference type="InterPro" id="IPR036134">
    <property type="entry name" value="Crypto/Photolyase_FAD-like_sf"/>
</dbReference>
<dbReference type="InterPro" id="IPR036155">
    <property type="entry name" value="Crypto/Photolyase_N_sf"/>
</dbReference>
<comment type="catalytic activity">
    <reaction evidence="7">
        <text>cyclobutadipyrimidine (in DNA) = 2 pyrimidine residues (in DNA).</text>
        <dbReference type="EC" id="4.1.99.3"/>
    </reaction>
</comment>
<evidence type="ECO:0000256" key="9">
    <source>
        <dbReference type="PIRSR" id="PIRSR602081-2"/>
    </source>
</evidence>
<dbReference type="InterPro" id="IPR006050">
    <property type="entry name" value="DNA_photolyase_N"/>
</dbReference>
<evidence type="ECO:0000256" key="1">
    <source>
        <dbReference type="ARBA" id="ARBA00001932"/>
    </source>
</evidence>
<dbReference type="GO" id="GO:0003904">
    <property type="term" value="F:deoxyribodipyrimidine photo-lyase activity"/>
    <property type="evidence" value="ECO:0007669"/>
    <property type="project" value="UniProtKB-EC"/>
</dbReference>
<keyword evidence="13" id="KW-0456">Lyase</keyword>
<dbReference type="SUPFAM" id="SSF52425">
    <property type="entry name" value="Cryptochrome/photolyase, N-terminal domain"/>
    <property type="match status" value="1"/>
</dbReference>
<dbReference type="Gene3D" id="3.40.50.620">
    <property type="entry name" value="HUPs"/>
    <property type="match status" value="1"/>
</dbReference>
<feature type="binding site" evidence="8">
    <location>
        <begin position="239"/>
        <end position="243"/>
    </location>
    <ligand>
        <name>FAD</name>
        <dbReference type="ChEBI" id="CHEBI:57692"/>
    </ligand>
</feature>
<dbReference type="FunFam" id="1.10.579.10:FF:000003">
    <property type="entry name" value="Deoxyribodipyrimidine photo-lyase"/>
    <property type="match status" value="1"/>
</dbReference>
<comment type="similarity">
    <text evidence="10">Belongs to the DNA photolyase family.</text>
</comment>
<dbReference type="PRINTS" id="PR00147">
    <property type="entry name" value="DNAPHOTLYASE"/>
</dbReference>
<dbReference type="Proteomes" id="UP000544872">
    <property type="component" value="Unassembled WGS sequence"/>
</dbReference>
<keyword evidence="4 8" id="KW-0285">Flavoprotein</keyword>
<dbReference type="PANTHER" id="PTHR11455">
    <property type="entry name" value="CRYPTOCHROME"/>
    <property type="match status" value="1"/>
</dbReference>
<dbReference type="PROSITE" id="PS51645">
    <property type="entry name" value="PHR_CRY_ALPHA_BETA"/>
    <property type="match status" value="1"/>
</dbReference>
<evidence type="ECO:0000256" key="8">
    <source>
        <dbReference type="PIRSR" id="PIRSR602081-1"/>
    </source>
</evidence>
<dbReference type="RefSeq" id="WP_184265108.1">
    <property type="nucleotide sequence ID" value="NZ_JACIIX010000015.1"/>
</dbReference>
<evidence type="ECO:0000256" key="4">
    <source>
        <dbReference type="ARBA" id="ARBA00022630"/>
    </source>
</evidence>
<dbReference type="InterPro" id="IPR014729">
    <property type="entry name" value="Rossmann-like_a/b/a_fold"/>
</dbReference>
<evidence type="ECO:0000256" key="3">
    <source>
        <dbReference type="ARBA" id="ARBA00014046"/>
    </source>
</evidence>
<dbReference type="PROSITE" id="PS00394">
    <property type="entry name" value="DNA_PHOTOLYASES_1_1"/>
    <property type="match status" value="1"/>
</dbReference>
<evidence type="ECO:0000256" key="2">
    <source>
        <dbReference type="ARBA" id="ARBA00013149"/>
    </source>
</evidence>
<dbReference type="Gene3D" id="1.10.579.10">
    <property type="entry name" value="DNA Cyclobutane Dipyrimidine Photolyase, subunit A, domain 3"/>
    <property type="match status" value="1"/>
</dbReference>
<evidence type="ECO:0000256" key="10">
    <source>
        <dbReference type="RuleBase" id="RU004182"/>
    </source>
</evidence>
<evidence type="ECO:0000256" key="6">
    <source>
        <dbReference type="ARBA" id="ARBA00022991"/>
    </source>
</evidence>
<dbReference type="PANTHER" id="PTHR11455:SF9">
    <property type="entry name" value="CRYPTOCHROME CIRCADIAN CLOCK 5 ISOFORM X1"/>
    <property type="match status" value="1"/>
</dbReference>
<evidence type="ECO:0000256" key="5">
    <source>
        <dbReference type="ARBA" id="ARBA00022827"/>
    </source>
</evidence>
<proteinExistence type="inferred from homology"/>
<dbReference type="GO" id="GO:0003677">
    <property type="term" value="F:DNA binding"/>
    <property type="evidence" value="ECO:0007669"/>
    <property type="project" value="TreeGrafter"/>
</dbReference>
<keyword evidence="5 8" id="KW-0274">FAD</keyword>
<feature type="binding site" evidence="8">
    <location>
        <position position="227"/>
    </location>
    <ligand>
        <name>FAD</name>
        <dbReference type="ChEBI" id="CHEBI:57692"/>
    </ligand>
</feature>
<comment type="caution">
    <text evidence="13">The sequence shown here is derived from an EMBL/GenBank/DDBJ whole genome shotgun (WGS) entry which is preliminary data.</text>
</comment>
<gene>
    <name evidence="13" type="ORF">FHS48_003359</name>
</gene>
<name>A0A7W9ZI44_NOVIT</name>
<dbReference type="Pfam" id="PF03441">
    <property type="entry name" value="FAD_binding_7"/>
    <property type="match status" value="1"/>
</dbReference>
<dbReference type="GO" id="GO:0000719">
    <property type="term" value="P:photoreactive repair"/>
    <property type="evidence" value="ECO:0007669"/>
    <property type="project" value="UniProtKB-ARBA"/>
</dbReference>
<feature type="site" description="Electron transfer via tryptophanyl radical" evidence="9">
    <location>
        <position position="381"/>
    </location>
</feature>
<comment type="cofactor">
    <cofactor evidence="8">
        <name>FAD</name>
        <dbReference type="ChEBI" id="CHEBI:57692"/>
    </cofactor>
    <text evidence="8">Binds 1 FAD per subunit.</text>
</comment>
<dbReference type="AlphaFoldDB" id="A0A7W9ZI44"/>
<evidence type="ECO:0000256" key="11">
    <source>
        <dbReference type="SAM" id="MobiDB-lite"/>
    </source>
</evidence>
<dbReference type="GO" id="GO:0009416">
    <property type="term" value="P:response to light stimulus"/>
    <property type="evidence" value="ECO:0007669"/>
    <property type="project" value="TreeGrafter"/>
</dbReference>
<comment type="cofactor">
    <cofactor evidence="1">
        <name>(6R)-5,10-methylene-5,6,7,8-tetrahydrofolate</name>
        <dbReference type="ChEBI" id="CHEBI:15636"/>
    </cofactor>
</comment>
<reference evidence="13 14" key="1">
    <citation type="submission" date="2020-08" db="EMBL/GenBank/DDBJ databases">
        <title>Genomic Encyclopedia of Type Strains, Phase IV (KMG-IV): sequencing the most valuable type-strain genomes for metagenomic binning, comparative biology and taxonomic classification.</title>
        <authorList>
            <person name="Goeker M."/>
        </authorList>
    </citation>
    <scope>NUCLEOTIDE SEQUENCE [LARGE SCALE GENOMIC DNA]</scope>
    <source>
        <strain evidence="13 14">DSM 11590</strain>
    </source>
</reference>
<sequence length="476" mass="53231">MTQPAPVLLWFRYDLRLDDNPALIDAAAKGPVTALFVLDPALDGRPLGGAARWWLHHSLTALSAALAERGVPLLLRAGDATAIVTEEAARIGAQGVVWNRGNTPWLRRLDQTVPVALSRQGLAHRITASDLMVEPEAIRTGSGGAFKVFTPFWKTLQAHHRPAPPQDRPETLRGPGLPDGPIPVPEDWGLLPTRPDWAGGLRAAWIPGEAAAHRRLGDFLQERVQAYGNRRDFPAEPATSRLSPHLRFGEISARRVWQVTEALTGPDGLPFLRELAWREFNHHILFQAPDLHLLPLRPEFRQFPWRDDPKGFAAWSRGKTGYPIVDAGMRELWQTGWMHNRVRMIVGSFLVKDLLIPWTAGEDWFWDTLVDACPANNPGNWQWVSGCGADAAPYFRVFNPVLQGEKFDGDGAYVRRWVPELNRKRQGVHRPAEAEDLFRTPGYPPPIVDHNRARDRALAAFSALKEQNTDSTDPAE</sequence>
<dbReference type="Pfam" id="PF00875">
    <property type="entry name" value="DNA_photolyase"/>
    <property type="match status" value="1"/>
</dbReference>
<evidence type="ECO:0000313" key="13">
    <source>
        <dbReference type="EMBL" id="MBB6211913.1"/>
    </source>
</evidence>
<evidence type="ECO:0000256" key="7">
    <source>
        <dbReference type="ARBA" id="ARBA00033999"/>
    </source>
</evidence>